<name>A0ABM9NKC3_9GAMM</name>
<keyword evidence="2" id="KW-1185">Reference proteome</keyword>
<accession>A0ABM9NKC3</accession>
<protein>
    <recommendedName>
        <fullName evidence="3">Type I-U CRISPR-associated protein Cas5/Cas6</fullName>
    </recommendedName>
</protein>
<dbReference type="Proteomes" id="UP001497493">
    <property type="component" value="Chromosome"/>
</dbReference>
<sequence>MLAIRLQFPAGRYHATPWGRHVNEADLAWPPDPWRIVRAFIATWHRKLDPRRFPAAQLHALLARLAQDAPVYRLPPAVHSHVRHYMPVREGSTDKNILIFDAFARVSVAEPLIVAYPTLDLDTEQRELLDALLWAVGYLGRAESWAEAERLPSWCVEDANCLPGDTAVDPATGEMGELVPLLAPLSVAAYRVFRQEMLAGLGKRRLKPAERRSIEKTLPEDWLAALSLDTRDLQEAGWSQPPAARWVHYRRPFQALKPSAPLRVAVARPGPAADTARLALYGKPLPLVEDAVRVGEWARLAMMAQAKQLYGEDRIPSVLSGHGLPEGNRHGHAFYLPEDADDDGRIDHLLIHAPAGFDHNSLRALASVTRLWNRDGGEWHVLFEGQGTAAHFEPDCRLVKTASVWRSLTPYLHPWHRKKNFDVPAQLRRECRERGLPEPKSIDTLECIPVGDGRPRWPVHFHRFRCKRGLPQPDSRGCFLELRFSQPVRGPLAFGYGCHFGLGLFTAIDAA</sequence>
<reference evidence="1 2" key="1">
    <citation type="submission" date="2024-04" db="EMBL/GenBank/DDBJ databases">
        <authorList>
            <person name="Cremers G."/>
        </authorList>
    </citation>
    <scope>NUCLEOTIDE SEQUENCE [LARGE SCALE GENOMIC DNA]</scope>
    <source>
        <strain evidence="1">MeCH1-AG</strain>
    </source>
</reference>
<evidence type="ECO:0000313" key="1">
    <source>
        <dbReference type="EMBL" id="CAL1241070.1"/>
    </source>
</evidence>
<dbReference type="RefSeq" id="WP_348757601.1">
    <property type="nucleotide sequence ID" value="NZ_OZ026884.1"/>
</dbReference>
<organism evidence="1 2">
    <name type="scientific">Candidatus Methylocalor cossyra</name>
    <dbReference type="NCBI Taxonomy" id="3108543"/>
    <lineage>
        <taxon>Bacteria</taxon>
        <taxon>Pseudomonadati</taxon>
        <taxon>Pseudomonadota</taxon>
        <taxon>Gammaproteobacteria</taxon>
        <taxon>Methylococcales</taxon>
        <taxon>Methylococcaceae</taxon>
        <taxon>Candidatus Methylocalor</taxon>
    </lineage>
</organism>
<dbReference type="EMBL" id="OZ026884">
    <property type="protein sequence ID" value="CAL1241070.1"/>
    <property type="molecule type" value="Genomic_DNA"/>
</dbReference>
<dbReference type="NCBIfam" id="TIGR02165">
    <property type="entry name" value="cas5_6_GSU0054"/>
    <property type="match status" value="1"/>
</dbReference>
<dbReference type="InterPro" id="IPR019089">
    <property type="entry name" value="Cas_GSU0054"/>
</dbReference>
<gene>
    <name evidence="1" type="ORF">MECH1_V1_2294</name>
</gene>
<evidence type="ECO:0008006" key="3">
    <source>
        <dbReference type="Google" id="ProtNLM"/>
    </source>
</evidence>
<proteinExistence type="predicted"/>
<evidence type="ECO:0000313" key="2">
    <source>
        <dbReference type="Proteomes" id="UP001497493"/>
    </source>
</evidence>